<comment type="subcellular location">
    <subcellularLocation>
        <location evidence="1">Mitochondrion</location>
    </subcellularLocation>
</comment>
<dbReference type="Proteomes" id="UP000198287">
    <property type="component" value="Unassembled WGS sequence"/>
</dbReference>
<comment type="caution">
    <text evidence="9">The sequence shown here is derived from an EMBL/GenBank/DDBJ whole genome shotgun (WGS) entry which is preliminary data.</text>
</comment>
<dbReference type="OMA" id="KEWARYK"/>
<gene>
    <name evidence="9" type="ORF">Fcan01_07421</name>
</gene>
<sequence length="214" mass="25202">MVSNLCSAFKYSLQLSTRTNSSSTVKSLFVTKDLTHSMNTLTKMISTTPCLQAEPLKKKKRLDPAVIKAREERKRRKLEKQIRRLQKTERQLKPIDEMEVPVEILDNYKERGRQAVKLSVEEEEYRWLLEKKWSRYRFGVNTREIRMVDRLLCSQEKALKELRGESEELYQAAIQMDFSYIPYEIKGPVETPPIPGYDPDEGDIIDISRKWDKV</sequence>
<evidence type="ECO:0000256" key="5">
    <source>
        <dbReference type="ARBA" id="ARBA00023128"/>
    </source>
</evidence>
<dbReference type="OrthoDB" id="5977625at2759"/>
<comment type="similarity">
    <text evidence="2">Belongs to the mitochondrion-specific ribosomal protein mL40 family.</text>
</comment>
<dbReference type="FunFam" id="6.10.250.3440:FF:000001">
    <property type="entry name" value="Mitochondrial ribosomal protein L40"/>
    <property type="match status" value="1"/>
</dbReference>
<keyword evidence="5" id="KW-0496">Mitochondrion</keyword>
<reference evidence="9 10" key="1">
    <citation type="submission" date="2015-12" db="EMBL/GenBank/DDBJ databases">
        <title>The genome of Folsomia candida.</title>
        <authorList>
            <person name="Faddeeva A."/>
            <person name="Derks M.F."/>
            <person name="Anvar Y."/>
            <person name="Smit S."/>
            <person name="Van Straalen N."/>
            <person name="Roelofs D."/>
        </authorList>
    </citation>
    <scope>NUCLEOTIDE SEQUENCE [LARGE SCALE GENOMIC DNA]</scope>
    <source>
        <strain evidence="9 10">VU population</strain>
        <tissue evidence="9">Whole body</tissue>
    </source>
</reference>
<dbReference type="AlphaFoldDB" id="A0A226EL63"/>
<dbReference type="InterPro" id="IPR039145">
    <property type="entry name" value="Ribosomal_mL40_metazoa/plant"/>
</dbReference>
<evidence type="ECO:0000256" key="4">
    <source>
        <dbReference type="ARBA" id="ARBA00022980"/>
    </source>
</evidence>
<evidence type="ECO:0000256" key="8">
    <source>
        <dbReference type="ARBA" id="ARBA00083752"/>
    </source>
</evidence>
<evidence type="ECO:0000256" key="1">
    <source>
        <dbReference type="ARBA" id="ARBA00004173"/>
    </source>
</evidence>
<dbReference type="STRING" id="158441.A0A226EL63"/>
<keyword evidence="6" id="KW-0687">Ribonucleoprotein</keyword>
<evidence type="ECO:0000256" key="6">
    <source>
        <dbReference type="ARBA" id="ARBA00023274"/>
    </source>
</evidence>
<dbReference type="PANTHER" id="PTHR13359">
    <property type="entry name" value="39S RIBOSOMAL PROTEIN L40, MITOCHONDRIAL"/>
    <property type="match status" value="1"/>
</dbReference>
<evidence type="ECO:0000256" key="3">
    <source>
        <dbReference type="ARBA" id="ARBA00022946"/>
    </source>
</evidence>
<dbReference type="InterPro" id="IPR019192">
    <property type="entry name" value="Ribosomal_mL40"/>
</dbReference>
<accession>A0A226EL63</accession>
<evidence type="ECO:0000313" key="9">
    <source>
        <dbReference type="EMBL" id="OXA58199.1"/>
    </source>
</evidence>
<evidence type="ECO:0000313" key="10">
    <source>
        <dbReference type="Proteomes" id="UP000198287"/>
    </source>
</evidence>
<keyword evidence="3" id="KW-0809">Transit peptide</keyword>
<dbReference type="GO" id="GO:0005762">
    <property type="term" value="C:mitochondrial large ribosomal subunit"/>
    <property type="evidence" value="ECO:0007669"/>
    <property type="project" value="InterPro"/>
</dbReference>
<evidence type="ECO:0000256" key="2">
    <source>
        <dbReference type="ARBA" id="ARBA00009360"/>
    </source>
</evidence>
<dbReference type="Gene3D" id="6.10.250.3440">
    <property type="match status" value="1"/>
</dbReference>
<dbReference type="EMBL" id="LNIX01000003">
    <property type="protein sequence ID" value="OXA58199.1"/>
    <property type="molecule type" value="Genomic_DNA"/>
</dbReference>
<dbReference type="PANTHER" id="PTHR13359:SF2">
    <property type="entry name" value="LARGE RIBOSOMAL SUBUNIT PROTEIN ML40"/>
    <property type="match status" value="1"/>
</dbReference>
<organism evidence="9 10">
    <name type="scientific">Folsomia candida</name>
    <name type="common">Springtail</name>
    <dbReference type="NCBI Taxonomy" id="158441"/>
    <lineage>
        <taxon>Eukaryota</taxon>
        <taxon>Metazoa</taxon>
        <taxon>Ecdysozoa</taxon>
        <taxon>Arthropoda</taxon>
        <taxon>Hexapoda</taxon>
        <taxon>Collembola</taxon>
        <taxon>Entomobryomorpha</taxon>
        <taxon>Isotomoidea</taxon>
        <taxon>Isotomidae</taxon>
        <taxon>Proisotominae</taxon>
        <taxon>Folsomia</taxon>
    </lineage>
</organism>
<keyword evidence="4" id="KW-0689">Ribosomal protein</keyword>
<dbReference type="Pfam" id="PF09812">
    <property type="entry name" value="MRP-L28"/>
    <property type="match status" value="1"/>
</dbReference>
<evidence type="ECO:0000256" key="7">
    <source>
        <dbReference type="ARBA" id="ARBA00035192"/>
    </source>
</evidence>
<keyword evidence="10" id="KW-1185">Reference proteome</keyword>
<protein>
    <recommendedName>
        <fullName evidence="7">Large ribosomal subunit protein mL40</fullName>
    </recommendedName>
    <alternativeName>
        <fullName evidence="8">39S ribosomal protein L40, mitochondrial</fullName>
    </alternativeName>
</protein>
<name>A0A226EL63_FOLCA</name>
<proteinExistence type="inferred from homology"/>